<evidence type="ECO:0000313" key="1">
    <source>
        <dbReference type="EMBL" id="PZT57501.1"/>
    </source>
</evidence>
<evidence type="ECO:0000313" key="2">
    <source>
        <dbReference type="Proteomes" id="UP000249204"/>
    </source>
</evidence>
<gene>
    <name evidence="1" type="ORF">DN757_02275</name>
</gene>
<accession>A0A2W6NNU3</accession>
<reference evidence="1 2" key="1">
    <citation type="submission" date="2018-06" db="EMBL/GenBank/DDBJ databases">
        <title>Isolation of heavy metals resistant Paenibacillus silvae NC2 from Gold-Copper mine in ZiJin, China.</title>
        <authorList>
            <person name="Xu J."/>
            <person name="Mazhar H.S."/>
            <person name="Rensing C."/>
        </authorList>
    </citation>
    <scope>NUCLEOTIDE SEQUENCE [LARGE SCALE GENOMIC DNA]</scope>
    <source>
        <strain evidence="1 2">NC2</strain>
    </source>
</reference>
<organism evidence="1 2">
    <name type="scientific">Paenibacillus silvae</name>
    <dbReference type="NCBI Taxonomy" id="1325358"/>
    <lineage>
        <taxon>Bacteria</taxon>
        <taxon>Bacillati</taxon>
        <taxon>Bacillota</taxon>
        <taxon>Bacilli</taxon>
        <taxon>Bacillales</taxon>
        <taxon>Paenibacillaceae</taxon>
        <taxon>Paenibacillus</taxon>
    </lineage>
</organism>
<dbReference type="AlphaFoldDB" id="A0A2W6NNU3"/>
<sequence>MKAKINGIEVEGTPEEILEFNLKMEKHINQLVIDMKKYTPFPSPSIAPSPHLLPMITSNNFDSYANTGVNNMCPARIMEVDYGKDKSYVTFKDLKNNSIQTLSFSKPNNFTCKEMSDFIIQNSFHKNIDQIHIHTNGFGIGVYDFLYQSHLKDKIVPLKQVKSL</sequence>
<dbReference type="Proteomes" id="UP000249204">
    <property type="component" value="Unassembled WGS sequence"/>
</dbReference>
<comment type="caution">
    <text evidence="1">The sequence shown here is derived from an EMBL/GenBank/DDBJ whole genome shotgun (WGS) entry which is preliminary data.</text>
</comment>
<name>A0A2W6NNU3_9BACL</name>
<proteinExistence type="predicted"/>
<protein>
    <submittedName>
        <fullName evidence="1">Uncharacterized protein</fullName>
    </submittedName>
</protein>
<dbReference type="RefSeq" id="WP_111268652.1">
    <property type="nucleotide sequence ID" value="NZ_QKWW01000006.1"/>
</dbReference>
<dbReference type="EMBL" id="QKWW01000006">
    <property type="protein sequence ID" value="PZT57501.1"/>
    <property type="molecule type" value="Genomic_DNA"/>
</dbReference>